<sequence>DAHRAPRPRRPGRDRARRRRRGPRLRRPRRASGRPRARARRHLPRGPRRADEAARGVRARRSRAVGRGAGVHPLLRAGHRGAGARLDEPGRRDGRAHGRREADHGVRHRRAARPLAAAPRDRRGAGHDGAHRTRGRLGPAGHAHGGPPRRRLLRGRRRQDLDHQRPPLGAGGAAVPDRPGGRPAAPRRVDPAGGEGARVHRLEGSAQAGVQGRRELRAGLRRRARARGRPARRRGGPRLRADDDRAGDRPRPGGGPGHGGGAGRVRRRPALRPGARELRATDLAAPVGGQPARRHGHAAHRGPPAAPARGPPRRERAAQRPGGRHGQAVLLRGRDGDRAVGHPRARRLRLLDRVRRRALLPRRPPDDRGGGHQRDPARRHRPAARGARPAGV</sequence>
<feature type="compositionally biased region" description="Basic and acidic residues" evidence="1">
    <location>
        <begin position="119"/>
        <end position="131"/>
    </location>
</feature>
<name>A0A6J4NZT0_9PSEU</name>
<feature type="compositionally biased region" description="Gly residues" evidence="1">
    <location>
        <begin position="252"/>
        <end position="263"/>
    </location>
</feature>
<feature type="compositionally biased region" description="Basic residues" evidence="1">
    <location>
        <begin position="1"/>
        <end position="47"/>
    </location>
</feature>
<evidence type="ECO:0000313" key="2">
    <source>
        <dbReference type="EMBL" id="CAA9399898.1"/>
    </source>
</evidence>
<gene>
    <name evidence="2" type="ORF">AVDCRST_MAG66-1406</name>
</gene>
<accession>A0A6J4NZT0</accession>
<feature type="compositionally biased region" description="Basic residues" evidence="1">
    <location>
        <begin position="219"/>
        <end position="237"/>
    </location>
</feature>
<evidence type="ECO:0000256" key="1">
    <source>
        <dbReference type="SAM" id="MobiDB-lite"/>
    </source>
</evidence>
<feature type="compositionally biased region" description="Basic and acidic residues" evidence="1">
    <location>
        <begin position="85"/>
        <end position="105"/>
    </location>
</feature>
<dbReference type="EMBL" id="CADCUS010000204">
    <property type="protein sequence ID" value="CAA9399898.1"/>
    <property type="molecule type" value="Genomic_DNA"/>
</dbReference>
<protein>
    <submittedName>
        <fullName evidence="2">Acyl-CoA dehydrogenase</fullName>
    </submittedName>
</protein>
<feature type="non-terminal residue" evidence="2">
    <location>
        <position position="1"/>
    </location>
</feature>
<feature type="compositionally biased region" description="Basic and acidic residues" evidence="1">
    <location>
        <begin position="363"/>
        <end position="376"/>
    </location>
</feature>
<feature type="region of interest" description="Disordered" evidence="1">
    <location>
        <begin position="1"/>
        <end position="392"/>
    </location>
</feature>
<organism evidence="2">
    <name type="scientific">uncultured Pseudonocardia sp</name>
    <dbReference type="NCBI Taxonomy" id="211455"/>
    <lineage>
        <taxon>Bacteria</taxon>
        <taxon>Bacillati</taxon>
        <taxon>Actinomycetota</taxon>
        <taxon>Actinomycetes</taxon>
        <taxon>Pseudonocardiales</taxon>
        <taxon>Pseudonocardiaceae</taxon>
        <taxon>Pseudonocardia</taxon>
        <taxon>environmental samples</taxon>
    </lineage>
</organism>
<dbReference type="AlphaFoldDB" id="A0A6J4NZT0"/>
<reference evidence="2" key="1">
    <citation type="submission" date="2020-02" db="EMBL/GenBank/DDBJ databases">
        <authorList>
            <person name="Meier V. D."/>
        </authorList>
    </citation>
    <scope>NUCLEOTIDE SEQUENCE</scope>
    <source>
        <strain evidence="2">AVDCRST_MAG66</strain>
    </source>
</reference>
<proteinExistence type="predicted"/>
<feature type="compositionally biased region" description="Basic and acidic residues" evidence="1">
    <location>
        <begin position="239"/>
        <end position="251"/>
    </location>
</feature>
<feature type="non-terminal residue" evidence="2">
    <location>
        <position position="392"/>
    </location>
</feature>
<feature type="compositionally biased region" description="Basic residues" evidence="1">
    <location>
        <begin position="341"/>
        <end position="360"/>
    </location>
</feature>
<feature type="compositionally biased region" description="Low complexity" evidence="1">
    <location>
        <begin position="136"/>
        <end position="146"/>
    </location>
</feature>
<feature type="compositionally biased region" description="Low complexity" evidence="1">
    <location>
        <begin position="173"/>
        <end position="186"/>
    </location>
</feature>
<feature type="compositionally biased region" description="Basic residues" evidence="1">
    <location>
        <begin position="147"/>
        <end position="157"/>
    </location>
</feature>